<feature type="compositionally biased region" description="Basic and acidic residues" evidence="1">
    <location>
        <begin position="21"/>
        <end position="30"/>
    </location>
</feature>
<evidence type="ECO:0000256" key="1">
    <source>
        <dbReference type="SAM" id="MobiDB-lite"/>
    </source>
</evidence>
<protein>
    <submittedName>
        <fullName evidence="2">Uncharacterized protein</fullName>
    </submittedName>
</protein>
<dbReference type="AlphaFoldDB" id="A0AAV6THP0"/>
<organism evidence="2 3">
    <name type="scientific">Oedothorax gibbosus</name>
    <dbReference type="NCBI Taxonomy" id="931172"/>
    <lineage>
        <taxon>Eukaryota</taxon>
        <taxon>Metazoa</taxon>
        <taxon>Ecdysozoa</taxon>
        <taxon>Arthropoda</taxon>
        <taxon>Chelicerata</taxon>
        <taxon>Arachnida</taxon>
        <taxon>Araneae</taxon>
        <taxon>Araneomorphae</taxon>
        <taxon>Entelegynae</taxon>
        <taxon>Araneoidea</taxon>
        <taxon>Linyphiidae</taxon>
        <taxon>Erigoninae</taxon>
        <taxon>Oedothorax</taxon>
    </lineage>
</organism>
<proteinExistence type="predicted"/>
<sequence length="85" mass="9385">MRSRLAQYAEVELGKQGGSGRDGEEPRPDEALPGTVVATHVGELARGDWRFKDSGWDQAKYQDFVATLVPPEKLGPHHQRSKQAS</sequence>
<keyword evidence="3" id="KW-1185">Reference proteome</keyword>
<dbReference type="Proteomes" id="UP000827092">
    <property type="component" value="Unassembled WGS sequence"/>
</dbReference>
<reference evidence="2 3" key="1">
    <citation type="journal article" date="2022" name="Nat. Ecol. Evol.">
        <title>A masculinizing supergene underlies an exaggerated male reproductive morph in a spider.</title>
        <authorList>
            <person name="Hendrickx F."/>
            <person name="De Corte Z."/>
            <person name="Sonet G."/>
            <person name="Van Belleghem S.M."/>
            <person name="Kostlbacher S."/>
            <person name="Vangestel C."/>
        </authorList>
    </citation>
    <scope>NUCLEOTIDE SEQUENCE [LARGE SCALE GENOMIC DNA]</scope>
    <source>
        <strain evidence="2">W744_W776</strain>
    </source>
</reference>
<comment type="caution">
    <text evidence="2">The sequence shown here is derived from an EMBL/GenBank/DDBJ whole genome shotgun (WGS) entry which is preliminary data.</text>
</comment>
<feature type="region of interest" description="Disordered" evidence="1">
    <location>
        <begin position="1"/>
        <end position="32"/>
    </location>
</feature>
<evidence type="ECO:0000313" key="3">
    <source>
        <dbReference type="Proteomes" id="UP000827092"/>
    </source>
</evidence>
<name>A0AAV6THP0_9ARAC</name>
<gene>
    <name evidence="2" type="ORF">JTE90_006706</name>
</gene>
<accession>A0AAV6THP0</accession>
<evidence type="ECO:0000313" key="2">
    <source>
        <dbReference type="EMBL" id="KAG8171048.1"/>
    </source>
</evidence>
<dbReference type="EMBL" id="JAFNEN010004535">
    <property type="protein sequence ID" value="KAG8171048.1"/>
    <property type="molecule type" value="Genomic_DNA"/>
</dbReference>